<dbReference type="InterPro" id="IPR007450">
    <property type="entry name" value="BamE_dom"/>
</dbReference>
<comment type="caution">
    <text evidence="5">The sequence shown here is derived from an EMBL/GenBank/DDBJ whole genome shotgun (WGS) entry which is preliminary data.</text>
</comment>
<dbReference type="InterPro" id="IPR037873">
    <property type="entry name" value="BamE-like"/>
</dbReference>
<evidence type="ECO:0000313" key="5">
    <source>
        <dbReference type="EMBL" id="KDN26539.1"/>
    </source>
</evidence>
<sequence length="121" mass="13033">MFKKASALLLAVMLTACASQGTKMDNETISKVEKGQTTEQQLIDILGEPTSTGFSSDGSKQLTYTYSSASSNPASFIPFVGFLFSGVDSETQVLYITLDKKGKVSDYTYSEQSTETKTGLL</sequence>
<dbReference type="PROSITE" id="PS51257">
    <property type="entry name" value="PROKAR_LIPOPROTEIN"/>
    <property type="match status" value="1"/>
</dbReference>
<evidence type="ECO:0000256" key="1">
    <source>
        <dbReference type="ARBA" id="ARBA00022729"/>
    </source>
</evidence>
<reference evidence="5 6" key="1">
    <citation type="submission" date="2014-02" db="EMBL/GenBank/DDBJ databases">
        <title>Vibrio fortis Dalian14 Genome Sequencing.</title>
        <authorList>
            <person name="Wang Y."/>
            <person name="Song L."/>
            <person name="Liu G."/>
            <person name="Ding J."/>
        </authorList>
    </citation>
    <scope>NUCLEOTIDE SEQUENCE [LARGE SCALE GENOMIC DNA]</scope>
    <source>
        <strain evidence="5 6">Dalian14</strain>
    </source>
</reference>
<feature type="signal peptide" evidence="3">
    <location>
        <begin position="1"/>
        <end position="18"/>
    </location>
</feature>
<proteinExistence type="predicted"/>
<feature type="domain" description="Outer membrane protein assembly factor BamE" evidence="4">
    <location>
        <begin position="21"/>
        <end position="106"/>
    </location>
</feature>
<keyword evidence="6" id="KW-1185">Reference proteome</keyword>
<evidence type="ECO:0000256" key="2">
    <source>
        <dbReference type="ARBA" id="ARBA00023136"/>
    </source>
</evidence>
<dbReference type="Proteomes" id="UP000027219">
    <property type="component" value="Unassembled WGS sequence"/>
</dbReference>
<dbReference type="AlphaFoldDB" id="A0A066UQW8"/>
<name>A0A066UQW8_9VIBR</name>
<dbReference type="OrthoDB" id="5405892at2"/>
<keyword evidence="2" id="KW-0472">Membrane</keyword>
<dbReference type="EMBL" id="JFFR01000033">
    <property type="protein sequence ID" value="KDN26539.1"/>
    <property type="molecule type" value="Genomic_DNA"/>
</dbReference>
<protein>
    <recommendedName>
        <fullName evidence="4">Outer membrane protein assembly factor BamE domain-containing protein</fullName>
    </recommendedName>
</protein>
<dbReference type="Pfam" id="PF04355">
    <property type="entry name" value="BamE"/>
    <property type="match status" value="1"/>
</dbReference>
<organism evidence="5 6">
    <name type="scientific">Vibrio fortis</name>
    <dbReference type="NCBI Taxonomy" id="212667"/>
    <lineage>
        <taxon>Bacteria</taxon>
        <taxon>Pseudomonadati</taxon>
        <taxon>Pseudomonadota</taxon>
        <taxon>Gammaproteobacteria</taxon>
        <taxon>Vibrionales</taxon>
        <taxon>Vibrionaceae</taxon>
        <taxon>Vibrio</taxon>
    </lineage>
</organism>
<keyword evidence="1 3" id="KW-0732">Signal</keyword>
<accession>A0A066UQW8</accession>
<gene>
    <name evidence="5" type="ORF">VFDL14_09960</name>
</gene>
<evidence type="ECO:0000313" key="6">
    <source>
        <dbReference type="Proteomes" id="UP000027219"/>
    </source>
</evidence>
<dbReference type="GO" id="GO:0019867">
    <property type="term" value="C:outer membrane"/>
    <property type="evidence" value="ECO:0007669"/>
    <property type="project" value="InterPro"/>
</dbReference>
<dbReference type="RefSeq" id="WP_032553441.1">
    <property type="nucleotide sequence ID" value="NZ_JFFR01000033.1"/>
</dbReference>
<evidence type="ECO:0000259" key="4">
    <source>
        <dbReference type="Pfam" id="PF04355"/>
    </source>
</evidence>
<dbReference type="Gene3D" id="3.30.1450.10">
    <property type="match status" value="1"/>
</dbReference>
<evidence type="ECO:0000256" key="3">
    <source>
        <dbReference type="SAM" id="SignalP"/>
    </source>
</evidence>
<feature type="chain" id="PRO_5001627459" description="Outer membrane protein assembly factor BamE domain-containing protein" evidence="3">
    <location>
        <begin position="19"/>
        <end position="121"/>
    </location>
</feature>